<organism evidence="2 3">
    <name type="scientific">Ligilactobacillus ubinensis</name>
    <dbReference type="NCBI Taxonomy" id="2876789"/>
    <lineage>
        <taxon>Bacteria</taxon>
        <taxon>Bacillati</taxon>
        <taxon>Bacillota</taxon>
        <taxon>Bacilli</taxon>
        <taxon>Lactobacillales</taxon>
        <taxon>Lactobacillaceae</taxon>
        <taxon>Ligilactobacillus</taxon>
    </lineage>
</organism>
<dbReference type="SUPFAM" id="SSF54427">
    <property type="entry name" value="NTF2-like"/>
    <property type="match status" value="1"/>
</dbReference>
<dbReference type="AlphaFoldDB" id="A0A9X2FGH9"/>
<dbReference type="Proteomes" id="UP001139006">
    <property type="component" value="Unassembled WGS sequence"/>
</dbReference>
<dbReference type="Pfam" id="PF12680">
    <property type="entry name" value="SnoaL_2"/>
    <property type="match status" value="1"/>
</dbReference>
<keyword evidence="3" id="KW-1185">Reference proteome</keyword>
<proteinExistence type="predicted"/>
<reference evidence="2 3" key="1">
    <citation type="journal article" date="2023" name="Int. J. Syst. Evol. Microbiol.">
        <title>Ligilactobacillus ubinensis sp. nov., a novel species isolated from the wild ferment of a durian fruit (Durio zibethinus).</title>
        <authorList>
            <person name="Heng Y.C."/>
            <person name="Menon N."/>
            <person name="Chen B."/>
            <person name="Loo B.Z.L."/>
            <person name="Wong G.W.J."/>
            <person name="Lim A.C.H."/>
            <person name="Silvaraju S."/>
            <person name="Kittelmann S."/>
        </authorList>
    </citation>
    <scope>NUCLEOTIDE SEQUENCE [LARGE SCALE GENOMIC DNA]</scope>
    <source>
        <strain evidence="2 3">WILCCON 0076</strain>
    </source>
</reference>
<feature type="domain" description="SnoaL-like" evidence="1">
    <location>
        <begin position="11"/>
        <end position="109"/>
    </location>
</feature>
<name>A0A9X2FGH9_9LACO</name>
<dbReference type="Gene3D" id="3.10.450.50">
    <property type="match status" value="1"/>
</dbReference>
<sequence>MRNEYRKKLIAEYFQMWVQRDFSKLDAIFDTNIFYRECYGACYQNLDEIHLWVRHQLEKQVVLDWAINTVNIEKNYFFVTWTFHAKEKSEDIFDGISKIRFNDSDKISEIIEYETKHEIFYPFSMPELQ</sequence>
<evidence type="ECO:0000313" key="3">
    <source>
        <dbReference type="Proteomes" id="UP001139006"/>
    </source>
</evidence>
<dbReference type="InterPro" id="IPR032710">
    <property type="entry name" value="NTF2-like_dom_sf"/>
</dbReference>
<dbReference type="RefSeq" id="WP_253358834.1">
    <property type="nucleotide sequence ID" value="NZ_JAIULA010000002.1"/>
</dbReference>
<evidence type="ECO:0000259" key="1">
    <source>
        <dbReference type="Pfam" id="PF12680"/>
    </source>
</evidence>
<evidence type="ECO:0000313" key="2">
    <source>
        <dbReference type="EMBL" id="MCP0885977.1"/>
    </source>
</evidence>
<gene>
    <name evidence="2" type="ORF">LB941_01335</name>
</gene>
<accession>A0A9X2FGH9</accession>
<dbReference type="EMBL" id="JAIULA010000002">
    <property type="protein sequence ID" value="MCP0885977.1"/>
    <property type="molecule type" value="Genomic_DNA"/>
</dbReference>
<protein>
    <submittedName>
        <fullName evidence="2">Nuclear transport factor 2 family protein</fullName>
    </submittedName>
</protein>
<comment type="caution">
    <text evidence="2">The sequence shown here is derived from an EMBL/GenBank/DDBJ whole genome shotgun (WGS) entry which is preliminary data.</text>
</comment>
<dbReference type="InterPro" id="IPR037401">
    <property type="entry name" value="SnoaL-like"/>
</dbReference>